<dbReference type="InterPro" id="IPR051043">
    <property type="entry name" value="Sulfatase_Mod_Factor_Kinase"/>
</dbReference>
<dbReference type="InterPro" id="IPR011659">
    <property type="entry name" value="WD40"/>
</dbReference>
<dbReference type="Pfam" id="PF07676">
    <property type="entry name" value="PD40"/>
    <property type="match status" value="1"/>
</dbReference>
<organism evidence="2 3">
    <name type="scientific">Fibrobacter intestinalis</name>
    <dbReference type="NCBI Taxonomy" id="28122"/>
    <lineage>
        <taxon>Bacteria</taxon>
        <taxon>Pseudomonadati</taxon>
        <taxon>Fibrobacterota</taxon>
        <taxon>Fibrobacteria</taxon>
        <taxon>Fibrobacterales</taxon>
        <taxon>Fibrobacteraceae</taxon>
        <taxon>Fibrobacter</taxon>
    </lineage>
</organism>
<dbReference type="InterPro" id="IPR011042">
    <property type="entry name" value="6-blade_b-propeller_TolB-like"/>
</dbReference>
<evidence type="ECO:0000259" key="1">
    <source>
        <dbReference type="Pfam" id="PF03781"/>
    </source>
</evidence>
<keyword evidence="3" id="KW-1185">Reference proteome</keyword>
<gene>
    <name evidence="2" type="ORF">SAMN05720469_10264</name>
</gene>
<dbReference type="GO" id="GO:0120147">
    <property type="term" value="F:formylglycine-generating oxidase activity"/>
    <property type="evidence" value="ECO:0007669"/>
    <property type="project" value="TreeGrafter"/>
</dbReference>
<dbReference type="SUPFAM" id="SSF56436">
    <property type="entry name" value="C-type lectin-like"/>
    <property type="match status" value="1"/>
</dbReference>
<dbReference type="AlphaFoldDB" id="A0A1M6QEB6"/>
<reference evidence="3" key="1">
    <citation type="submission" date="2016-11" db="EMBL/GenBank/DDBJ databases">
        <authorList>
            <person name="Varghese N."/>
            <person name="Submissions S."/>
        </authorList>
    </citation>
    <scope>NUCLEOTIDE SEQUENCE [LARGE SCALE GENOMIC DNA]</scope>
    <source>
        <strain evidence="3">UWOS</strain>
    </source>
</reference>
<dbReference type="InterPro" id="IPR042095">
    <property type="entry name" value="SUMF_sf"/>
</dbReference>
<dbReference type="InterPro" id="IPR022277">
    <property type="entry name" value="CHP02171_FIBSS"/>
</dbReference>
<dbReference type="SUPFAM" id="SSF69304">
    <property type="entry name" value="Tricorn protease N-terminal domain"/>
    <property type="match status" value="1"/>
</dbReference>
<dbReference type="RefSeq" id="WP_073302051.1">
    <property type="nucleotide sequence ID" value="NZ_FRAW01000002.1"/>
</dbReference>
<feature type="domain" description="Sulfatase-modifying factor enzyme-like" evidence="1">
    <location>
        <begin position="104"/>
        <end position="286"/>
    </location>
</feature>
<dbReference type="Proteomes" id="UP000184275">
    <property type="component" value="Unassembled WGS sequence"/>
</dbReference>
<accession>A0A1M6QEB6</accession>
<protein>
    <submittedName>
        <fullName evidence="2">TIGR02171 family protein</fullName>
    </submittedName>
</protein>
<name>A0A1M6QEB6_9BACT</name>
<proteinExistence type="predicted"/>
<dbReference type="InterPro" id="IPR016187">
    <property type="entry name" value="CTDL_fold"/>
</dbReference>
<evidence type="ECO:0000313" key="3">
    <source>
        <dbReference type="Proteomes" id="UP000184275"/>
    </source>
</evidence>
<dbReference type="PROSITE" id="PS51257">
    <property type="entry name" value="PROKAR_LIPOPROTEIN"/>
    <property type="match status" value="1"/>
</dbReference>
<dbReference type="NCBIfam" id="TIGR02171">
    <property type="entry name" value="Fb_sc_TIGR02171"/>
    <property type="match status" value="1"/>
</dbReference>
<dbReference type="Gene3D" id="2.120.10.30">
    <property type="entry name" value="TolB, C-terminal domain"/>
    <property type="match status" value="1"/>
</dbReference>
<dbReference type="Gene3D" id="3.90.1580.10">
    <property type="entry name" value="paralog of FGE (formylglycine-generating enzyme)"/>
    <property type="match status" value="1"/>
</dbReference>
<dbReference type="Pfam" id="PF03781">
    <property type="entry name" value="FGE-sulfatase"/>
    <property type="match status" value="1"/>
</dbReference>
<dbReference type="EMBL" id="FRAW01000002">
    <property type="protein sequence ID" value="SHK18518.1"/>
    <property type="molecule type" value="Genomic_DNA"/>
</dbReference>
<dbReference type="PANTHER" id="PTHR23150:SF19">
    <property type="entry name" value="FORMYLGLYCINE-GENERATING ENZYME"/>
    <property type="match status" value="1"/>
</dbReference>
<dbReference type="PANTHER" id="PTHR23150">
    <property type="entry name" value="SULFATASE MODIFYING FACTOR 1, 2"/>
    <property type="match status" value="1"/>
</dbReference>
<evidence type="ECO:0000313" key="2">
    <source>
        <dbReference type="EMBL" id="SHK18518.1"/>
    </source>
</evidence>
<dbReference type="InterPro" id="IPR005532">
    <property type="entry name" value="SUMF_dom"/>
</dbReference>
<sequence length="924" mass="101809">MKTILTASIAFMIALGLTSCTDSSSSSRPADYASDVAIELDSAHAGMLKVFATGALVKLGTDAAGAMANERPAMTSKFSYDFSIGKREVTCAEFLHELQNFDCDSTLPITNVTWYDAVLYANARSKSEGFDTAYIYTSAAYDSEGHCTNLEALEFLPEADAYRLPTEAEWILVAAQDWNPFASWNSGNSNYELHVPCSVSDVKDASNSVCDMAGNAMEWSNDYLGRFRDTTVSNFLGQKSAGTLGERVVKGGSFRNAASNMSLHARGDVYTVTSATRAFYVGFRLAFGKIPNATWLDSGDRAEESSVELIATYKRLQELLGSSRAILAFRDDETRNIAFVNFYASQPQVVELTESDGYHPAISPDGKRVAYCTRPEGVSGNSELHVRSLQAGVLDDAVLDVESAAIPRWRVVGADTEIVYVTSAANNADEAAWKTESTWSVPFAGGKFGTPRKLFDGTYNGGVSSDGRLAVSGARLLRANVDGEQRLWYGGEQACNVSLSDSTGETLFLDFGGAIGAEFVGSSYDVHERILVADTTGSLLRTVPAPSGYAFDHSEWVHGKKDFAVATLTDMDGAHSKIALVNTRDSNVTELAAGAELWHPDLWVDGLNVSDFELDLDSAGVYETENTGAEMTAIRITLQVLYKYRDSASVLVTGSSRPQIAIDPRYWNRRENSRLFVVNAANASIDINASERMLFGYGRSILPNLKVVVFGIDLDLLSYHYHRNHNSWEANFLGQNSPGIRYDIDHDFWKDGFPEELYDLTVNAYGANESERIRYDSTYGMIIPMPPGSEIGWTKKLEISDDTTWTGFEKNGVEKAFAKIREILEKAEASGIYAIGVIFPQNPNYKNTGAFGRYGLRRSFAETMIERLQQLESEYPHFRLMDENKMGNHDYTNEMAYDWDHLSEAGAQQFSARLDSLFQTLDIQ</sequence>